<dbReference type="EMBL" id="JAGQLK010000070">
    <property type="protein sequence ID" value="MCA9383444.1"/>
    <property type="molecule type" value="Genomic_DNA"/>
</dbReference>
<accession>A0A955RJH0</accession>
<evidence type="ECO:0000313" key="2">
    <source>
        <dbReference type="Proteomes" id="UP000783287"/>
    </source>
</evidence>
<dbReference type="AlphaFoldDB" id="A0A955RJH0"/>
<name>A0A955RJH0_9BACT</name>
<protein>
    <submittedName>
        <fullName evidence="1">Uncharacterized protein</fullName>
    </submittedName>
</protein>
<gene>
    <name evidence="1" type="ORF">KC909_03700</name>
</gene>
<reference evidence="1" key="1">
    <citation type="submission" date="2020-04" db="EMBL/GenBank/DDBJ databases">
        <authorList>
            <person name="Zhang T."/>
        </authorList>
    </citation>
    <scope>NUCLEOTIDE SEQUENCE</scope>
    <source>
        <strain evidence="1">HKST-UBA14</strain>
    </source>
</reference>
<comment type="caution">
    <text evidence="1">The sequence shown here is derived from an EMBL/GenBank/DDBJ whole genome shotgun (WGS) entry which is preliminary data.</text>
</comment>
<organism evidence="1 2">
    <name type="scientific">Candidatus Dojkabacteria bacterium</name>
    <dbReference type="NCBI Taxonomy" id="2099670"/>
    <lineage>
        <taxon>Bacteria</taxon>
        <taxon>Candidatus Dojkabacteria</taxon>
    </lineage>
</organism>
<sequence length="419" mass="42637">MMQKLFNKQYFSTVSLLTVVSLVMYMFAAVLLVRVQAAAITSASDTMSRLEVSVVDVEHTIVFTPTTAINQDDGVQITIDSAFGDASLDVADYSISQAAGGTPCASWTENAYVPANDVIQFECDTVGAAGTGAITIAITTDLDNPGSAGSYAFTIETYDLGADTNFAGGDDTLEDSGAAGVAIVDDDTVNVTGYINEFLTFDIDTADTNVDCDAAGGASPCDSHSGVTDSAGYVVSLGLLDPTDAAVNDSGDAGVLHQDGNTGTINYIWFDTSTNATSGVAVTVLSYVGENDVDGTPTNTVSALEGPGTDEIRSVDAGDTVISDGSGLYGIAFAADDTGTNTVNSGSAATIAADYDQDAAAEFGRVPSDTGGGSPLTIFSSTGALDGSRVQFEVAADPDASDGAGTYTDELTFVATATF</sequence>
<evidence type="ECO:0000313" key="1">
    <source>
        <dbReference type="EMBL" id="MCA9383444.1"/>
    </source>
</evidence>
<dbReference type="Proteomes" id="UP000783287">
    <property type="component" value="Unassembled WGS sequence"/>
</dbReference>
<proteinExistence type="predicted"/>
<reference evidence="1" key="2">
    <citation type="journal article" date="2021" name="Microbiome">
        <title>Successional dynamics and alternative stable states in a saline activated sludge microbial community over 9 years.</title>
        <authorList>
            <person name="Wang Y."/>
            <person name="Ye J."/>
            <person name="Ju F."/>
            <person name="Liu L."/>
            <person name="Boyd J.A."/>
            <person name="Deng Y."/>
            <person name="Parks D.H."/>
            <person name="Jiang X."/>
            <person name="Yin X."/>
            <person name="Woodcroft B.J."/>
            <person name="Tyson G.W."/>
            <person name="Hugenholtz P."/>
            <person name="Polz M.F."/>
            <person name="Zhang T."/>
        </authorList>
    </citation>
    <scope>NUCLEOTIDE SEQUENCE</scope>
    <source>
        <strain evidence="1">HKST-UBA14</strain>
    </source>
</reference>